<dbReference type="Gene3D" id="2.60.40.690">
    <property type="entry name" value="Alpha-macroglobulin, receptor-binding domain"/>
    <property type="match status" value="1"/>
</dbReference>
<evidence type="ECO:0000259" key="7">
    <source>
        <dbReference type="SMART" id="SM01360"/>
    </source>
</evidence>
<feature type="domain" description="Alpha-2-macroglobulin" evidence="7">
    <location>
        <begin position="904"/>
        <end position="990"/>
    </location>
</feature>
<dbReference type="SUPFAM" id="SSF48239">
    <property type="entry name" value="Terpenoid cyclases/Protein prenyltransferases"/>
    <property type="match status" value="1"/>
</dbReference>
<dbReference type="PROSITE" id="PS00477">
    <property type="entry name" value="ALPHA_2_MACROGLOBULIN"/>
    <property type="match status" value="1"/>
</dbReference>
<dbReference type="SMART" id="SM01361">
    <property type="entry name" value="A2M_recep"/>
    <property type="match status" value="1"/>
</dbReference>
<protein>
    <submittedName>
        <fullName evidence="9">Alpha-1-macroglobulin</fullName>
    </submittedName>
</protein>
<accession>A0ABR4Q4J3</accession>
<feature type="chain" id="PRO_5047523116" evidence="5">
    <location>
        <begin position="19"/>
        <end position="1733"/>
    </location>
</feature>
<keyword evidence="3" id="KW-0677">Repeat</keyword>
<dbReference type="InterPro" id="IPR047565">
    <property type="entry name" value="Alpha-macroglob_thiol-ester_cl"/>
</dbReference>
<feature type="signal peptide" evidence="5">
    <location>
        <begin position="1"/>
        <end position="18"/>
    </location>
</feature>
<keyword evidence="5" id="KW-0732">Signal</keyword>
<evidence type="ECO:0000256" key="1">
    <source>
        <dbReference type="ARBA" id="ARBA00022473"/>
    </source>
</evidence>
<dbReference type="InterPro" id="IPR011626">
    <property type="entry name" value="Alpha-macroglobulin_TED"/>
</dbReference>
<evidence type="ECO:0000256" key="5">
    <source>
        <dbReference type="SAM" id="SignalP"/>
    </source>
</evidence>
<dbReference type="Gene3D" id="2.60.40.10">
    <property type="entry name" value="Immunoglobulins"/>
    <property type="match status" value="1"/>
</dbReference>
<dbReference type="Proteomes" id="UP001651158">
    <property type="component" value="Unassembled WGS sequence"/>
</dbReference>
<evidence type="ECO:0000259" key="8">
    <source>
        <dbReference type="SMART" id="SM01361"/>
    </source>
</evidence>
<keyword evidence="2" id="KW-0245">EGF-like domain</keyword>
<dbReference type="InterPro" id="IPR019742">
    <property type="entry name" value="MacrogloblnA2_CS"/>
</dbReference>
<dbReference type="Gene3D" id="2.20.130.20">
    <property type="match status" value="1"/>
</dbReference>
<dbReference type="Pfam" id="PF17791">
    <property type="entry name" value="MG3"/>
    <property type="match status" value="1"/>
</dbReference>
<dbReference type="Gene3D" id="2.10.25.140">
    <property type="match status" value="1"/>
</dbReference>
<keyword evidence="1" id="KW-0217">Developmental protein</keyword>
<dbReference type="PANTHER" id="PTHR11412">
    <property type="entry name" value="MACROGLOBULIN / COMPLEMENT"/>
    <property type="match status" value="1"/>
</dbReference>
<dbReference type="InterPro" id="IPR001774">
    <property type="entry name" value="DSL"/>
</dbReference>
<name>A0ABR4Q4J3_9CEST</name>
<dbReference type="InterPro" id="IPR036595">
    <property type="entry name" value="A-macroglobulin_rcpt-bd_sf"/>
</dbReference>
<dbReference type="InterPro" id="IPR001599">
    <property type="entry name" value="Macroglobln_a2"/>
</dbReference>
<reference evidence="9 10" key="1">
    <citation type="journal article" date="2022" name="Front. Cell. Infect. Microbiol.">
        <title>The Genomes of Two Strains of Taenia crassiceps the Animal Model for the Study of Human Cysticercosis.</title>
        <authorList>
            <person name="Bobes R.J."/>
            <person name="Estrada K."/>
            <person name="Rios-Valencia D.G."/>
            <person name="Calderon-Gallegos A."/>
            <person name="de la Torre P."/>
            <person name="Carrero J.C."/>
            <person name="Sanchez-Flores A."/>
            <person name="Laclette J.P."/>
        </authorList>
    </citation>
    <scope>NUCLEOTIDE SEQUENCE [LARGE SCALE GENOMIC DNA]</scope>
    <source>
        <strain evidence="9">WFUcys</strain>
    </source>
</reference>
<dbReference type="Pfam" id="PF07678">
    <property type="entry name" value="TED_complement"/>
    <property type="match status" value="1"/>
</dbReference>
<dbReference type="InterPro" id="IPR013783">
    <property type="entry name" value="Ig-like_fold"/>
</dbReference>
<dbReference type="Pfam" id="PF00207">
    <property type="entry name" value="A2M"/>
    <property type="match status" value="1"/>
</dbReference>
<keyword evidence="10" id="KW-1185">Reference proteome</keyword>
<dbReference type="InterPro" id="IPR009048">
    <property type="entry name" value="A-macroglobulin_rcpt-bd"/>
</dbReference>
<evidence type="ECO:0000259" key="6">
    <source>
        <dbReference type="SMART" id="SM00051"/>
    </source>
</evidence>
<dbReference type="Gene3D" id="2.60.40.1930">
    <property type="match status" value="1"/>
</dbReference>
<dbReference type="Pfam" id="PF07677">
    <property type="entry name" value="A2M_recep"/>
    <property type="match status" value="1"/>
</dbReference>
<comment type="caution">
    <text evidence="9">The sequence shown here is derived from an EMBL/GenBank/DDBJ whole genome shotgun (WGS) entry which is preliminary data.</text>
</comment>
<proteinExistence type="predicted"/>
<feature type="domain" description="Alpha-macroglobulin receptor-binding" evidence="8">
    <location>
        <begin position="1623"/>
        <end position="1716"/>
    </location>
</feature>
<dbReference type="Gene3D" id="1.50.10.20">
    <property type="match status" value="1"/>
</dbReference>
<dbReference type="SMART" id="SM01419">
    <property type="entry name" value="Thiol-ester_cl"/>
    <property type="match status" value="1"/>
</dbReference>
<dbReference type="SMART" id="SM01360">
    <property type="entry name" value="A2M"/>
    <property type="match status" value="1"/>
</dbReference>
<organism evidence="9 10">
    <name type="scientific">Taenia crassiceps</name>
    <dbReference type="NCBI Taxonomy" id="6207"/>
    <lineage>
        <taxon>Eukaryota</taxon>
        <taxon>Metazoa</taxon>
        <taxon>Spiralia</taxon>
        <taxon>Lophotrochozoa</taxon>
        <taxon>Platyhelminthes</taxon>
        <taxon>Cestoda</taxon>
        <taxon>Eucestoda</taxon>
        <taxon>Cyclophyllidea</taxon>
        <taxon>Taeniidae</taxon>
        <taxon>Taenia</taxon>
    </lineage>
</organism>
<dbReference type="SUPFAM" id="SSF49410">
    <property type="entry name" value="Alpha-macroglobulin receptor domain"/>
    <property type="match status" value="1"/>
</dbReference>
<dbReference type="InterPro" id="IPR008930">
    <property type="entry name" value="Terpenoid_cyclase/PrenylTrfase"/>
</dbReference>
<feature type="domain" description="DSL" evidence="6">
    <location>
        <begin position="565"/>
        <end position="616"/>
    </location>
</feature>
<dbReference type="EMBL" id="JAKROA010000011">
    <property type="protein sequence ID" value="KAL5104601.1"/>
    <property type="molecule type" value="Genomic_DNA"/>
</dbReference>
<keyword evidence="4" id="KW-1015">Disulfide bond</keyword>
<evidence type="ECO:0000256" key="4">
    <source>
        <dbReference type="ARBA" id="ARBA00023157"/>
    </source>
</evidence>
<dbReference type="Gene3D" id="2.60.120.1540">
    <property type="match status" value="1"/>
</dbReference>
<evidence type="ECO:0000313" key="10">
    <source>
        <dbReference type="Proteomes" id="UP001651158"/>
    </source>
</evidence>
<evidence type="ECO:0000313" key="9">
    <source>
        <dbReference type="EMBL" id="KAL5104601.1"/>
    </source>
</evidence>
<dbReference type="Pfam" id="PF01414">
    <property type="entry name" value="DSL"/>
    <property type="match status" value="1"/>
</dbReference>
<dbReference type="SMART" id="SM00051">
    <property type="entry name" value="DSL"/>
    <property type="match status" value="1"/>
</dbReference>
<sequence>MNGLTWQLLALLLTLTSGCFVKRQWHHEPPHEPQFPDNDVIISLPQAFFIDTPNQIVINSEKPLEKVVISMILQHVGVIDTDVAAFNKPVGKQSKADKRYTYDFKFYVPIELKPGQYFIMKITYSYRRMDNSLVQKNAYATVRMVRKFVVLMGETDKPLYRPGERVRFRFVALTSRHLLPHSKSPTWPKYQSVGESWQTRTFRLINTGERERRLQAPHFDYIVMRDPLNNIVHQWKGVQPLHALHLVHNLISDAKEGEWKIEASVRDHNETITFNVRHYIVPRFQARVELPKSIQPTTPNVTFSVCAAYTNGPFMRGTFDAQICICDKHALELQQKAKRMFAGNMCNGSDYSVPRQCKRISGNLNGAGCTKITVQMFQKAVYEAFGMEDALGVFVDVLEEDTSVSTFATGVAEFQAIAQPQIRLKFPDAYKVGLPIIGQVECRNLVDGGQELMVVMRTQLQKCDDDGLIRYEDVTLLTKTIFVKDEVEVYDLVIPPVVLQDPAFVTSRSVFIMHLDVQKSLKLWDDNEGFAIQVVVMNNTSITCPGRVNLQVQSNKVLPDNATLTLQFLARGQLTTRTINLDPGYACVPRNDEFGHYECGDGDEILCLKGWKGSNCLTPLCDDGRCDCDDACTTPGNHFGGFVEGGGALELPTDFIRRKERRTFFQHKGELELDGEFGPELRAVAYTFDSDGKMASDFVKIDGLQACSSPAMAETERGGGLQFDKQLVLPGENVSISLAVPNGKKSNEDFANTCLLSIGDVSLKQLDSVNFSIIDVNAFVSLLTSEQTYIQADAIGGTEDAYRAAGIQPILTLPKSSHDRRMHCQRKHEEQEPDVIVQNTACVIRGDFVQSDMSMESTWENGELDKQLSRELDRLGYLQLIDMDRREEAAIDMKPRLRDYFPEVWLFETVRLSNAGFSKSLTVPDALTTWEANAVCFTAEKGLWMPVKKPKLTVQMPFFVEFTPPLVARRGEVLHLPISVFAYPEATTNPHMATMPTTAKAVHHSWTGNGNSTDVPQTCYEVGVGVDKDSRDWRVVGVAAFTTCLCVSDAKKTFNLPLRPLRIGLLNVTATAFAKRNTPSCSGADGDAIGRRQSDEAVTVLDAVRRSVRVIAEGVEKRVTIGDVICTSGGSSAEEQEMTVRLPDKEIVGGSLRSYVAVSGNVVGRALANLDSLIQMPTGCGEQNLVKVAPSVYVLRYFLLNRHHHNTTTTANTTEADNSRYDSVIKKAASYVLSGFDNQQNYRHPNNGAFSIWGPRNGAKGSVWLTAYVLEVFSEADKLPIASISGQPLDVHTTLVSAFNFLRSQQRYFKDGCFEEETSHGLPPSIHSLNRVENRLHLTAHVLAALGSASTALRKDKGYVFGNCVRSSIRCIESTARQLPFTQWSTLLLAKVVHATKAFPHEANTPMREAMVTELMRRSQLQSSISGSLRWWSDSVSNITTSSYYTKVLNLETTAYALLALTPTHLSQHDQLATMQWISRQQNENGGFYSTHDTVVAVRALTHTATSFPSPTQPTPIRIYSTPVSLLDAQVEVSEDNQLVSHTLEVGSHNVSDISSLRVGIQSSSRVCVSAHFTAIYNVPQPQRQEDVFHLEISVDQGGSTATVACTSAFTTVCLRPTRAKSTGMLLVTVQLPSGWIVTKSELVKVPHNADVMKVEPDAHKQEVSVYFNGFQEEDGDAERCFTVPLHQRILVQEAQPGLVTAHDYYNPQEIVQALLHLNSCQLYWDSMHEINA</sequence>
<dbReference type="InterPro" id="IPR041555">
    <property type="entry name" value="MG3"/>
</dbReference>
<dbReference type="InterPro" id="IPR050473">
    <property type="entry name" value="A2M/Complement_sys"/>
</dbReference>
<evidence type="ECO:0000256" key="3">
    <source>
        <dbReference type="ARBA" id="ARBA00022737"/>
    </source>
</evidence>
<evidence type="ECO:0000256" key="2">
    <source>
        <dbReference type="ARBA" id="ARBA00022536"/>
    </source>
</evidence>
<gene>
    <name evidence="9" type="ORF">TcWFU_001590</name>
</gene>
<dbReference type="PANTHER" id="PTHR11412:SF171">
    <property type="entry name" value="PREGNANCY ZONE PROTEIN-LIKE PROTEIN"/>
    <property type="match status" value="1"/>
</dbReference>